<feature type="chain" id="PRO_5005459972" description="Fibronectin type-III domain-containing protein" evidence="2">
    <location>
        <begin position="34"/>
        <end position="691"/>
    </location>
</feature>
<keyword evidence="2" id="KW-0732">Signal</keyword>
<dbReference type="KEGG" id="ccro:CMC5_081860"/>
<evidence type="ECO:0000313" key="3">
    <source>
        <dbReference type="EMBL" id="AKT43949.1"/>
    </source>
</evidence>
<name>A0A0K1ET18_CHOCO</name>
<accession>A0A0K1ET18</accession>
<evidence type="ECO:0000256" key="1">
    <source>
        <dbReference type="SAM" id="MobiDB-lite"/>
    </source>
</evidence>
<gene>
    <name evidence="3" type="ORF">CMC5_081860</name>
</gene>
<evidence type="ECO:0008006" key="5">
    <source>
        <dbReference type="Google" id="ProtNLM"/>
    </source>
</evidence>
<evidence type="ECO:0000313" key="4">
    <source>
        <dbReference type="Proteomes" id="UP000067626"/>
    </source>
</evidence>
<evidence type="ECO:0000256" key="2">
    <source>
        <dbReference type="SAM" id="SignalP"/>
    </source>
</evidence>
<dbReference type="AlphaFoldDB" id="A0A0K1ET18"/>
<feature type="signal peptide" evidence="2">
    <location>
        <begin position="1"/>
        <end position="33"/>
    </location>
</feature>
<feature type="region of interest" description="Disordered" evidence="1">
    <location>
        <begin position="492"/>
        <end position="514"/>
    </location>
</feature>
<proteinExistence type="predicted"/>
<organism evidence="3 4">
    <name type="scientific">Chondromyces crocatus</name>
    <dbReference type="NCBI Taxonomy" id="52"/>
    <lineage>
        <taxon>Bacteria</taxon>
        <taxon>Pseudomonadati</taxon>
        <taxon>Myxococcota</taxon>
        <taxon>Polyangia</taxon>
        <taxon>Polyangiales</taxon>
        <taxon>Polyangiaceae</taxon>
        <taxon>Chondromyces</taxon>
    </lineage>
</organism>
<dbReference type="EMBL" id="CP012159">
    <property type="protein sequence ID" value="AKT43949.1"/>
    <property type="molecule type" value="Genomic_DNA"/>
</dbReference>
<feature type="region of interest" description="Disordered" evidence="1">
    <location>
        <begin position="275"/>
        <end position="300"/>
    </location>
</feature>
<sequence length="691" mass="73429">MTKMRSSLRPLVRRVSSVVLVAAALLAAPHAVAVGTRNFTLNTLDDLKGGDLTGVALDSNGNVYAGLNLGSTPIPDATSVWSAVVLPDGAALLGTGSEGKIYRAVGGQVSVAATTGQMAVSSMAVAWNGDVIAGTFPEGKLYRLTGGKGSGEQAKVFAELPGAEDVWGLAYDEKAKVLYAATGPEGKLFRIDAAGKPQVYFDSDEPHLMSVAVGDDGSVYTGSNGKGLLYKLNGPGRASVLYDFDADDVKAIVVAPTAQGGAVYAIANKYSEPFAAPKRTKTGPPSPQPTRSSKPGKGQLVRFTREGVIEKLLSDDDTHYVSLGLGDDGAPYVGTGAEGRLHTVSENRVERVVADTEERQIGAFVLAGKRRFVATTDPAVFHEVRGVGGADAVWTSKVLDAGLRATFGRLTWRSDGALQLETRSGNTDAPDTTWSPWSAALAAPGDVKSPPARFVQIRARWNQEPKAVLREVSLSFVTDNARAVIRSISVKNQSKGTKPGVQASGGEAPKPSSSVQISWQVDNPDQDELRYRLWYRMEGQKPWRALLKAGEKVTRTEHTWDTTAMPEGEYRVLVEATDELSNPPDRVQKHSLESGVVLVDNTPPVFKSLALQGRRLRGEVVDGLGPVSRIEVSIAGSDEWRPLFPSDGVFDEPAEAFDADISAIVPAGSHLVAVRAYDSAGNVVTRDVDAR</sequence>
<reference evidence="3 4" key="1">
    <citation type="submission" date="2015-07" db="EMBL/GenBank/DDBJ databases">
        <title>Genome analysis of myxobacterium Chondromyces crocatus Cm c5 reveals a high potential for natural compound synthesis and the genetic basis for the loss of fruiting body formation.</title>
        <authorList>
            <person name="Zaburannyi N."/>
            <person name="Bunk B."/>
            <person name="Maier J."/>
            <person name="Overmann J."/>
            <person name="Mueller R."/>
        </authorList>
    </citation>
    <scope>NUCLEOTIDE SEQUENCE [LARGE SCALE GENOMIC DNA]</scope>
    <source>
        <strain evidence="3 4">Cm c5</strain>
    </source>
</reference>
<dbReference type="SUPFAM" id="SSF63829">
    <property type="entry name" value="Calcium-dependent phosphotriesterase"/>
    <property type="match status" value="1"/>
</dbReference>
<dbReference type="STRING" id="52.CMC5_081860"/>
<dbReference type="Proteomes" id="UP000067626">
    <property type="component" value="Chromosome"/>
</dbReference>
<protein>
    <recommendedName>
        <fullName evidence="5">Fibronectin type-III domain-containing protein</fullName>
    </recommendedName>
</protein>
<keyword evidence="4" id="KW-1185">Reference proteome</keyword>